<protein>
    <submittedName>
        <fullName evidence="1">Uncharacterized protein</fullName>
    </submittedName>
</protein>
<evidence type="ECO:0000313" key="1">
    <source>
        <dbReference type="EMBL" id="AJI23810.1"/>
    </source>
</evidence>
<sequence length="37" mass="4088">MFSKLLIEVSLELFTSLILSYASISKPEDCNGPIVTK</sequence>
<gene>
    <name evidence="1" type="ORF">BG04_5289</name>
</gene>
<dbReference type="KEGG" id="bmeg:BG04_5289"/>
<name>A0A0B6AFX9_PRIM2</name>
<dbReference type="EMBL" id="CP009920">
    <property type="protein sequence ID" value="AJI23810.1"/>
    <property type="molecule type" value="Genomic_DNA"/>
</dbReference>
<evidence type="ECO:0000313" key="2">
    <source>
        <dbReference type="Proteomes" id="UP000031829"/>
    </source>
</evidence>
<organism evidence="1 2">
    <name type="scientific">Priestia megaterium (strain ATCC 14581 / DSM 32 / CCUG 1817 / JCM 2506 / NBRC 15308 / NCIMB 9376 / NCTC 10342 / NRRL B-14308 / VKM B-512 / Ford 19)</name>
    <name type="common">Bacillus megaterium</name>
    <dbReference type="NCBI Taxonomy" id="1348623"/>
    <lineage>
        <taxon>Bacteria</taxon>
        <taxon>Bacillati</taxon>
        <taxon>Bacillota</taxon>
        <taxon>Bacilli</taxon>
        <taxon>Bacillales</taxon>
        <taxon>Bacillaceae</taxon>
        <taxon>Priestia</taxon>
    </lineage>
</organism>
<dbReference type="HOGENOM" id="CLU_3340165_0_0_9"/>
<dbReference type="Proteomes" id="UP000031829">
    <property type="component" value="Chromosome"/>
</dbReference>
<reference evidence="1 2" key="1">
    <citation type="journal article" date="2015" name="Genome Announc.">
        <title>Complete genome sequences for 35 biothreat assay-relevant bacillus species.</title>
        <authorList>
            <person name="Johnson S.L."/>
            <person name="Daligault H.E."/>
            <person name="Davenport K.W."/>
            <person name="Jaissle J."/>
            <person name="Frey K.G."/>
            <person name="Ladner J.T."/>
            <person name="Broomall S.M."/>
            <person name="Bishop-Lilly K.A."/>
            <person name="Bruce D.C."/>
            <person name="Gibbons H.S."/>
            <person name="Coyne S.R."/>
            <person name="Lo C.C."/>
            <person name="Meincke L."/>
            <person name="Munk A.C."/>
            <person name="Koroleva G.I."/>
            <person name="Rosenzweig C.N."/>
            <person name="Palacios G.F."/>
            <person name="Redden C.L."/>
            <person name="Minogue T.D."/>
            <person name="Chain P.S."/>
        </authorList>
    </citation>
    <scope>NUCLEOTIDE SEQUENCE [LARGE SCALE GENOMIC DNA]</scope>
    <source>
        <strain evidence="2">ATCC 14581 / DSM 32 / JCM 2506 / NBRC 15308 / NCIMB 9376 / NCTC 10342 / NRRL B-14308 / VKM B-512</strain>
    </source>
</reference>
<accession>A0A0B6AFX9</accession>
<dbReference type="AlphaFoldDB" id="A0A0B6AFX9"/>
<proteinExistence type="predicted"/>